<evidence type="ECO:0000259" key="2">
    <source>
        <dbReference type="Pfam" id="PF18602"/>
    </source>
</evidence>
<dbReference type="InterPro" id="IPR006311">
    <property type="entry name" value="TAT_signal"/>
</dbReference>
<keyword evidence="4" id="KW-1185">Reference proteome</keyword>
<protein>
    <recommendedName>
        <fullName evidence="2">Rap1a immunity protein domain-containing protein</fullName>
    </recommendedName>
</protein>
<feature type="domain" description="Rap1a immunity protein" evidence="2">
    <location>
        <begin position="48"/>
        <end position="140"/>
    </location>
</feature>
<organism evidence="3 4">
    <name type="scientific">Albimonas donghaensis</name>
    <dbReference type="NCBI Taxonomy" id="356660"/>
    <lineage>
        <taxon>Bacteria</taxon>
        <taxon>Pseudomonadati</taxon>
        <taxon>Pseudomonadota</taxon>
        <taxon>Alphaproteobacteria</taxon>
        <taxon>Rhodobacterales</taxon>
        <taxon>Paracoccaceae</taxon>
        <taxon>Albimonas</taxon>
    </lineage>
</organism>
<dbReference type="PROSITE" id="PS51318">
    <property type="entry name" value="TAT"/>
    <property type="match status" value="1"/>
</dbReference>
<reference evidence="3 4" key="1">
    <citation type="submission" date="2016-10" db="EMBL/GenBank/DDBJ databases">
        <authorList>
            <person name="de Groot N.N."/>
        </authorList>
    </citation>
    <scope>NUCLEOTIDE SEQUENCE [LARGE SCALE GENOMIC DNA]</scope>
    <source>
        <strain evidence="3 4">DSM 17890</strain>
    </source>
</reference>
<dbReference type="Proteomes" id="UP000199118">
    <property type="component" value="Unassembled WGS sequence"/>
</dbReference>
<keyword evidence="1" id="KW-0732">Signal</keyword>
<evidence type="ECO:0000313" key="3">
    <source>
        <dbReference type="EMBL" id="SDW65713.1"/>
    </source>
</evidence>
<proteinExistence type="predicted"/>
<feature type="chain" id="PRO_5011673494" description="Rap1a immunity protein domain-containing protein" evidence="1">
    <location>
        <begin position="28"/>
        <end position="141"/>
    </location>
</feature>
<name>A0A1H2VBN5_9RHOB</name>
<dbReference type="EMBL" id="FNMZ01000002">
    <property type="protein sequence ID" value="SDW65713.1"/>
    <property type="molecule type" value="Genomic_DNA"/>
</dbReference>
<dbReference type="AlphaFoldDB" id="A0A1H2VBN5"/>
<evidence type="ECO:0000313" key="4">
    <source>
        <dbReference type="Proteomes" id="UP000199118"/>
    </source>
</evidence>
<dbReference type="STRING" id="356660.SAMN05444336_10216"/>
<feature type="signal peptide" evidence="1">
    <location>
        <begin position="1"/>
        <end position="27"/>
    </location>
</feature>
<dbReference type="RefSeq" id="WP_092680305.1">
    <property type="nucleotide sequence ID" value="NZ_FNMZ01000002.1"/>
</dbReference>
<accession>A0A1H2VBN5</accession>
<gene>
    <name evidence="3" type="ORF">SAMN05444336_10216</name>
</gene>
<dbReference type="Pfam" id="PF18602">
    <property type="entry name" value="Rap1a"/>
    <property type="match status" value="1"/>
</dbReference>
<evidence type="ECO:0000256" key="1">
    <source>
        <dbReference type="SAM" id="SignalP"/>
    </source>
</evidence>
<sequence>MTMTMRRLRRGIAAAAGGAMTAAAMLAAPGAGPAAAQTLEASDGDLLTAADLVDVCGAKGGEELAIKARILCYGYLSGAMQFHRALTGSGEYTPVACPAVPATRREAAAALLHWAEARTDLEAMTPIEALMRAAKAEWPCE</sequence>
<dbReference type="InterPro" id="IPR041238">
    <property type="entry name" value="Rap1a"/>
</dbReference>